<reference evidence="2 3" key="1">
    <citation type="submission" date="2017-03" db="EMBL/GenBank/DDBJ databases">
        <authorList>
            <person name="Afonso C.L."/>
            <person name="Miller P.J."/>
            <person name="Scott M.A."/>
            <person name="Spackman E."/>
            <person name="Goraichik I."/>
            <person name="Dimitrov K.M."/>
            <person name="Suarez D.L."/>
            <person name="Swayne D.E."/>
        </authorList>
    </citation>
    <scope>NUCLEOTIDE SEQUENCE [LARGE SCALE GENOMIC DNA]</scope>
    <source>
        <strain evidence="2 3">CECT 7023</strain>
    </source>
</reference>
<dbReference type="Proteomes" id="UP000193900">
    <property type="component" value="Unassembled WGS sequence"/>
</dbReference>
<dbReference type="EMBL" id="FWFZ01000043">
    <property type="protein sequence ID" value="SLN76516.1"/>
    <property type="molecule type" value="Genomic_DNA"/>
</dbReference>
<keyword evidence="3" id="KW-1185">Reference proteome</keyword>
<dbReference type="OrthoDB" id="975664at2"/>
<gene>
    <name evidence="2" type="ORF">ROA7023_04195</name>
</gene>
<evidence type="ECO:0000313" key="2">
    <source>
        <dbReference type="EMBL" id="SLN76516.1"/>
    </source>
</evidence>
<name>A0A1Y5TXW6_9RHOB</name>
<evidence type="ECO:0000259" key="1">
    <source>
        <dbReference type="Pfam" id="PF13264"/>
    </source>
</evidence>
<organism evidence="2 3">
    <name type="scientific">Roseisalinus antarcticus</name>
    <dbReference type="NCBI Taxonomy" id="254357"/>
    <lineage>
        <taxon>Bacteria</taxon>
        <taxon>Pseudomonadati</taxon>
        <taxon>Pseudomonadota</taxon>
        <taxon>Alphaproteobacteria</taxon>
        <taxon>Rhodobacterales</taxon>
        <taxon>Roseobacteraceae</taxon>
        <taxon>Roseisalinus</taxon>
    </lineage>
</organism>
<dbReference type="AlphaFoldDB" id="A0A1Y5TXW6"/>
<protein>
    <recommendedName>
        <fullName evidence="1">DUF4055 domain-containing protein</fullName>
    </recommendedName>
</protein>
<accession>A0A1Y5TXW6</accession>
<proteinExistence type="predicted"/>
<dbReference type="RefSeq" id="WP_085880901.1">
    <property type="nucleotide sequence ID" value="NZ_FWFZ01000043.1"/>
</dbReference>
<dbReference type="InterPro" id="IPR025129">
    <property type="entry name" value="DUF4055"/>
</dbReference>
<dbReference type="Pfam" id="PF13264">
    <property type="entry name" value="DUF4055"/>
    <property type="match status" value="1"/>
</dbReference>
<evidence type="ECO:0000313" key="3">
    <source>
        <dbReference type="Proteomes" id="UP000193900"/>
    </source>
</evidence>
<sequence length="450" mass="49956">MATHHRSYQSRRPQYDRIRHALDGQDAMRGNASLYLRRPQGLSQNEFDQYVKGAHFFPVAYHSLNAMLGLALRKPPIITVPKRLEPMLDNASYDGNSIEVLSEDILREILSIGRCCALLDMPQDGNSILTTPYISFFEAESILDWRMDVIGGVKRLAYLRLHEFNEDLEDTGTEQHLVLSLEPALTIRRYHVTSTGDAQRVEVQVGEDILPTFSGGPIFYIPAVIFGPNNLAPDTEKPPLLDLVDVNIAHFENSANLEHALWLSAMPTPVVTGPLNEKQKPSAIGPSTMWMLPEGSTAFYLSAPSDAHNSLRQALQDKEQRMAALGATMILSGQRRNEAAQTASMRYQNDTSVLLSSINMVEAGIRTLLMWAADWVQPGEVNVEFNRDLVSAQMDPATITALLKSWTAGAISRQTFIDAMRRGEIVTRSTEDEIDLITEEGGDLGLPLAV</sequence>
<feature type="domain" description="DUF4055" evidence="1">
    <location>
        <begin position="239"/>
        <end position="375"/>
    </location>
</feature>